<dbReference type="Proteomes" id="UP000295238">
    <property type="component" value="Unassembled WGS sequence"/>
</dbReference>
<keyword evidence="2" id="KW-0732">Signal</keyword>
<feature type="region of interest" description="Disordered" evidence="1">
    <location>
        <begin position="17"/>
        <end position="65"/>
    </location>
</feature>
<comment type="caution">
    <text evidence="3">The sequence shown here is derived from an EMBL/GenBank/DDBJ whole genome shotgun (WGS) entry which is preliminary data.</text>
</comment>
<feature type="chain" id="PRO_5020189151" description="BA14K family protein" evidence="2">
    <location>
        <begin position="22"/>
        <end position="65"/>
    </location>
</feature>
<dbReference type="RefSeq" id="WP_133315562.1">
    <property type="nucleotide sequence ID" value="NZ_SMTL01000002.1"/>
</dbReference>
<dbReference type="AlphaFoldDB" id="A0A4R5UJ72"/>
<keyword evidence="4" id="KW-1185">Reference proteome</keyword>
<reference evidence="3 4" key="1">
    <citation type="submission" date="2019-03" db="EMBL/GenBank/DDBJ databases">
        <title>Rhizobium sp. nov., an bacterium isolated from biocrust in Mu Us Desert.</title>
        <authorList>
            <person name="Lixiong L."/>
        </authorList>
    </citation>
    <scope>NUCLEOTIDE SEQUENCE [LARGE SCALE GENOMIC DNA]</scope>
    <source>
        <strain evidence="3 4">SPY-1</strain>
    </source>
</reference>
<dbReference type="OrthoDB" id="8455794at2"/>
<evidence type="ECO:0000256" key="1">
    <source>
        <dbReference type="SAM" id="MobiDB-lite"/>
    </source>
</evidence>
<feature type="signal peptide" evidence="2">
    <location>
        <begin position="1"/>
        <end position="21"/>
    </location>
</feature>
<feature type="compositionally biased region" description="Polar residues" evidence="1">
    <location>
        <begin position="23"/>
        <end position="41"/>
    </location>
</feature>
<evidence type="ECO:0000313" key="4">
    <source>
        <dbReference type="Proteomes" id="UP000295238"/>
    </source>
</evidence>
<gene>
    <name evidence="3" type="ORF">E2F50_07680</name>
</gene>
<evidence type="ECO:0000313" key="3">
    <source>
        <dbReference type="EMBL" id="TDK36789.1"/>
    </source>
</evidence>
<proteinExistence type="predicted"/>
<evidence type="ECO:0008006" key="5">
    <source>
        <dbReference type="Google" id="ProtNLM"/>
    </source>
</evidence>
<sequence length="65" mass="7053">MKAIMIATAVSLVVGASAASAAPSKQTNRSPQVTAHEQAPSNKADDSSWKKRSTYKPHWRNKYVP</sequence>
<organism evidence="3 4">
    <name type="scientific">Rhizobium deserti</name>
    <dbReference type="NCBI Taxonomy" id="2547961"/>
    <lineage>
        <taxon>Bacteria</taxon>
        <taxon>Pseudomonadati</taxon>
        <taxon>Pseudomonadota</taxon>
        <taxon>Alphaproteobacteria</taxon>
        <taxon>Hyphomicrobiales</taxon>
        <taxon>Rhizobiaceae</taxon>
        <taxon>Rhizobium/Agrobacterium group</taxon>
        <taxon>Rhizobium</taxon>
    </lineage>
</organism>
<dbReference type="EMBL" id="SMTL01000002">
    <property type="protein sequence ID" value="TDK36789.1"/>
    <property type="molecule type" value="Genomic_DNA"/>
</dbReference>
<protein>
    <recommendedName>
        <fullName evidence="5">BA14K family protein</fullName>
    </recommendedName>
</protein>
<name>A0A4R5UJ72_9HYPH</name>
<feature type="compositionally biased region" description="Basic residues" evidence="1">
    <location>
        <begin position="50"/>
        <end position="65"/>
    </location>
</feature>
<accession>A0A4R5UJ72</accession>
<evidence type="ECO:0000256" key="2">
    <source>
        <dbReference type="SAM" id="SignalP"/>
    </source>
</evidence>